<dbReference type="Proteomes" id="UP000489600">
    <property type="component" value="Unassembled WGS sequence"/>
</dbReference>
<dbReference type="AlphaFoldDB" id="A0A565C2D6"/>
<dbReference type="EMBL" id="CABITT030000006">
    <property type="protein sequence ID" value="VVB07737.1"/>
    <property type="molecule type" value="Genomic_DNA"/>
</dbReference>
<comment type="caution">
    <text evidence="1">The sequence shown here is derived from an EMBL/GenBank/DDBJ whole genome shotgun (WGS) entry which is preliminary data.</text>
</comment>
<evidence type="ECO:0000313" key="1">
    <source>
        <dbReference type="EMBL" id="VVB07737.1"/>
    </source>
</evidence>
<sequence length="59" mass="6562">MDEHALDEEALIIPEGPVTWSKTKKLAGAIQELINDDRIKEEDQLMRNAVNSISATIIS</sequence>
<keyword evidence="2" id="KW-1185">Reference proteome</keyword>
<organism evidence="1 2">
    <name type="scientific">Arabis nemorensis</name>
    <dbReference type="NCBI Taxonomy" id="586526"/>
    <lineage>
        <taxon>Eukaryota</taxon>
        <taxon>Viridiplantae</taxon>
        <taxon>Streptophyta</taxon>
        <taxon>Embryophyta</taxon>
        <taxon>Tracheophyta</taxon>
        <taxon>Spermatophyta</taxon>
        <taxon>Magnoliopsida</taxon>
        <taxon>eudicotyledons</taxon>
        <taxon>Gunneridae</taxon>
        <taxon>Pentapetalae</taxon>
        <taxon>rosids</taxon>
        <taxon>malvids</taxon>
        <taxon>Brassicales</taxon>
        <taxon>Brassicaceae</taxon>
        <taxon>Arabideae</taxon>
        <taxon>Arabis</taxon>
    </lineage>
</organism>
<name>A0A565C2D6_9BRAS</name>
<accession>A0A565C2D6</accession>
<proteinExistence type="predicted"/>
<evidence type="ECO:0000313" key="2">
    <source>
        <dbReference type="Proteomes" id="UP000489600"/>
    </source>
</evidence>
<gene>
    <name evidence="1" type="ORF">ANE_LOCUS18181</name>
</gene>
<protein>
    <submittedName>
        <fullName evidence="1">Uncharacterized protein</fullName>
    </submittedName>
</protein>
<reference evidence="1" key="1">
    <citation type="submission" date="2019-07" db="EMBL/GenBank/DDBJ databases">
        <authorList>
            <person name="Dittberner H."/>
        </authorList>
    </citation>
    <scope>NUCLEOTIDE SEQUENCE [LARGE SCALE GENOMIC DNA]</scope>
</reference>